<dbReference type="Proteomes" id="UP000321353">
    <property type="component" value="Chromosome"/>
</dbReference>
<feature type="signal peptide" evidence="1">
    <location>
        <begin position="1"/>
        <end position="26"/>
    </location>
</feature>
<dbReference type="RefSeq" id="WP_147871560.1">
    <property type="nucleotide sequence ID" value="NZ_CP036264.1"/>
</dbReference>
<organism evidence="2 3">
    <name type="scientific">Stieleria maiorica</name>
    <dbReference type="NCBI Taxonomy" id="2795974"/>
    <lineage>
        <taxon>Bacteria</taxon>
        <taxon>Pseudomonadati</taxon>
        <taxon>Planctomycetota</taxon>
        <taxon>Planctomycetia</taxon>
        <taxon>Pirellulales</taxon>
        <taxon>Pirellulaceae</taxon>
        <taxon>Stieleria</taxon>
    </lineage>
</organism>
<proteinExistence type="predicted"/>
<gene>
    <name evidence="2" type="ORF">Mal15_67710</name>
</gene>
<accession>A0A5B9MQF4</accession>
<dbReference type="AlphaFoldDB" id="A0A5B9MQF4"/>
<evidence type="ECO:0000313" key="2">
    <source>
        <dbReference type="EMBL" id="QEG02650.1"/>
    </source>
</evidence>
<sequence precursor="true">MRCLRFTFALLCVLLPQAYASPVARAVDVLAAAVLGPGDQQYGIATIELPLASPIIGEAPRPLTVSSDSGRVFYPVSEDVEVRIVPPSERPVPEPGNGRLLGRLGKLLREITDSDAPTSQIVARRATFLFKGTTPFRVRLADGLGDVGVYELKPTRDAAVFGASTARWWQTYAANAKQQIDAGDYPPWVESYLVAMLSGRTGNPLPTWFTETKDQGDPLLATLKYLGGAEAVTQEVFRRTAAGLTDVNLPAEKQYEASELVGLPEGPQWQTATPGPIDDDVVTEPIASRVPPECFYLRFGEFNNYLWFLDLAQEYGGDVGRMVKLRGTEVQATARFQRQISVKINQLSRTLGPTVVLDQAVIGRDLFTSDGATMGVIMKSANAFLLRSSLTSDRSNRARSDDAVTLKTVTIAGREVSFLASADNSVRSFLAEDDGYFLITNSETLVRRFFEVGQSGESLAATDSFRLSRSLVPISRDDTIFAYFSPEMLQRLVSPEYLIELRRRSSAQSDVALVHLARLAATAEGVVAENGDSLGVDELIEKGFLPLSFGNRSDGSGVISVGDQVIDTLRGVRGTFLPIADVNIESVTREEYDWYTRIAREYSERFPQLDPIIVALRRDDVPGDATMERISIHAEIAPLTPEKYGKWAKQLGPPTSVAMRFAPDDIVAVQAHVASAQIGPPTHLFAGIKDTFPPAPDQFEGILKTYWALRELPAYLGAWPQPGALDRLPLGLGRGRPVGPGMSKLIGGLYRYTGGGFSVLSFQPEILNSTLPFLEATDVGQPATVRGRVGSLLGSQLEGWVNNELYQNAAQASRAGAEFLNQFSEQLHVSPEQAIDNVTLVLGVPLQCPLGGQYEYDQLEKRWRSTAWNGNEPLAVPPADYVAPLLNWFRGGTFTMSQYSDRLVADVEITVARGAVP</sequence>
<evidence type="ECO:0000256" key="1">
    <source>
        <dbReference type="SAM" id="SignalP"/>
    </source>
</evidence>
<reference evidence="2 3" key="1">
    <citation type="submission" date="2019-02" db="EMBL/GenBank/DDBJ databases">
        <title>Planctomycetal bacteria perform biofilm scaping via a novel small molecule.</title>
        <authorList>
            <person name="Jeske O."/>
            <person name="Boedeker C."/>
            <person name="Wiegand S."/>
            <person name="Breitling P."/>
            <person name="Kallscheuer N."/>
            <person name="Jogler M."/>
            <person name="Rohde M."/>
            <person name="Petersen J."/>
            <person name="Medema M.H."/>
            <person name="Surup F."/>
            <person name="Jogler C."/>
        </authorList>
    </citation>
    <scope>NUCLEOTIDE SEQUENCE [LARGE SCALE GENOMIC DNA]</scope>
    <source>
        <strain evidence="2 3">Mal15</strain>
    </source>
</reference>
<dbReference type="KEGG" id="smam:Mal15_67710"/>
<protein>
    <submittedName>
        <fullName evidence="2">Uncharacterized protein</fullName>
    </submittedName>
</protein>
<keyword evidence="1" id="KW-0732">Signal</keyword>
<evidence type="ECO:0000313" key="3">
    <source>
        <dbReference type="Proteomes" id="UP000321353"/>
    </source>
</evidence>
<keyword evidence="3" id="KW-1185">Reference proteome</keyword>
<dbReference type="EMBL" id="CP036264">
    <property type="protein sequence ID" value="QEG02650.1"/>
    <property type="molecule type" value="Genomic_DNA"/>
</dbReference>
<feature type="chain" id="PRO_5022841778" evidence="1">
    <location>
        <begin position="27"/>
        <end position="917"/>
    </location>
</feature>
<name>A0A5B9MQF4_9BACT</name>